<dbReference type="GO" id="GO:0004497">
    <property type="term" value="F:monooxygenase activity"/>
    <property type="evidence" value="ECO:0007669"/>
    <property type="project" value="UniProtKB-KW"/>
</dbReference>
<sequence length="475" mass="52775">MGNQFSDLYSTHTQVIGATVALVFLSAKWMGKKKNLPPGPHGLPIVGNWFDMPKEKPWEVYREWSKLYASDIIHMNVFGTNMIIVNSQKAAKEMFDKKSALYGDRPRMTMVNEVMGLDWHFGFMHQGPTWTTHRKIFSKDFNSAVVSKFNAIEVTWRNIFAKNLLNRPEDFLTHIQHLASGLALESTHGLQVQESGKPDPFIQAATKALEGLAASGLYGSYLVDFFPSLKYVPSWVPFSPFRQAKGWRAAVDIAGTVPFSMATTAKTGPSVLSGLLDGGAFKRDDVRMVTAAMYANGSAATVTALSSFFLAMVLYPEVQIRARKELDNLLHGRLPEFSDERSLPYISAIVKEVLRWHPAVPMAFPHRLTSDDSYNGFELPAGSVIIPNSWALLHDPDVYGSDVDAFNPERFLTKDGKLNPELADQIAFGYGRRVCPARHMALQTLYINIATILTVFEISNSGAAPSGEYTTGLLR</sequence>
<name>V2X6Y7_MONRO</name>
<comment type="cofactor">
    <cofactor evidence="1 9">
        <name>heme</name>
        <dbReference type="ChEBI" id="CHEBI:30413"/>
    </cofactor>
</comment>
<comment type="similarity">
    <text evidence="3 10">Belongs to the cytochrome P450 family.</text>
</comment>
<dbReference type="HOGENOM" id="CLU_001570_2_3_1"/>
<dbReference type="InterPro" id="IPR001128">
    <property type="entry name" value="Cyt_P450"/>
</dbReference>
<evidence type="ECO:0000256" key="7">
    <source>
        <dbReference type="ARBA" id="ARBA00023004"/>
    </source>
</evidence>
<evidence type="ECO:0000256" key="9">
    <source>
        <dbReference type="PIRSR" id="PIRSR602401-1"/>
    </source>
</evidence>
<evidence type="ECO:0000313" key="12">
    <source>
        <dbReference type="EMBL" id="ESK88551.1"/>
    </source>
</evidence>
<feature type="transmembrane region" description="Helical" evidence="11">
    <location>
        <begin position="291"/>
        <end position="315"/>
    </location>
</feature>
<dbReference type="InterPro" id="IPR050364">
    <property type="entry name" value="Cytochrome_P450_fung"/>
</dbReference>
<comment type="pathway">
    <text evidence="2">Secondary metabolite biosynthesis.</text>
</comment>
<evidence type="ECO:0000256" key="8">
    <source>
        <dbReference type="ARBA" id="ARBA00023033"/>
    </source>
</evidence>
<dbReference type="PANTHER" id="PTHR46300">
    <property type="entry name" value="P450, PUTATIVE (EUROFUNG)-RELATED-RELATED"/>
    <property type="match status" value="1"/>
</dbReference>
<organism evidence="12 13">
    <name type="scientific">Moniliophthora roreri (strain MCA 2997)</name>
    <name type="common">Cocoa frosty pod rot fungus</name>
    <name type="synonym">Crinipellis roreri</name>
    <dbReference type="NCBI Taxonomy" id="1381753"/>
    <lineage>
        <taxon>Eukaryota</taxon>
        <taxon>Fungi</taxon>
        <taxon>Dikarya</taxon>
        <taxon>Basidiomycota</taxon>
        <taxon>Agaricomycotina</taxon>
        <taxon>Agaricomycetes</taxon>
        <taxon>Agaricomycetidae</taxon>
        <taxon>Agaricales</taxon>
        <taxon>Marasmiineae</taxon>
        <taxon>Marasmiaceae</taxon>
        <taxon>Moniliophthora</taxon>
    </lineage>
</organism>
<dbReference type="GO" id="GO:0016705">
    <property type="term" value="F:oxidoreductase activity, acting on paired donors, with incorporation or reduction of molecular oxygen"/>
    <property type="evidence" value="ECO:0007669"/>
    <property type="project" value="InterPro"/>
</dbReference>
<protein>
    <submittedName>
        <fullName evidence="12">Cytochrome p450</fullName>
    </submittedName>
</protein>
<keyword evidence="7 9" id="KW-0408">Iron</keyword>
<evidence type="ECO:0000256" key="6">
    <source>
        <dbReference type="ARBA" id="ARBA00023002"/>
    </source>
</evidence>
<reference evidence="12 13" key="1">
    <citation type="journal article" date="2014" name="BMC Genomics">
        <title>Genome and secretome analysis of the hemibiotrophic fungal pathogen, Moniliophthora roreri, which causes frosty pod rot disease of cacao: mechanisms of the biotrophic and necrotrophic phases.</title>
        <authorList>
            <person name="Meinhardt L.W."/>
            <person name="Costa G.G.L."/>
            <person name="Thomazella D.P.T."/>
            <person name="Teixeira P.J.P.L."/>
            <person name="Carazzolle M.F."/>
            <person name="Schuster S.C."/>
            <person name="Carlson J.E."/>
            <person name="Guiltinan M.J."/>
            <person name="Mieczkowski P."/>
            <person name="Farmer A."/>
            <person name="Ramaraj T."/>
            <person name="Crozier J."/>
            <person name="Davis R.E."/>
            <person name="Shao J."/>
            <person name="Melnick R.L."/>
            <person name="Pereira G.A.G."/>
            <person name="Bailey B.A."/>
        </authorList>
    </citation>
    <scope>NUCLEOTIDE SEQUENCE [LARGE SCALE GENOMIC DNA]</scope>
    <source>
        <strain evidence="12 13">MCA 2997</strain>
    </source>
</reference>
<dbReference type="Gene3D" id="1.10.630.10">
    <property type="entry name" value="Cytochrome P450"/>
    <property type="match status" value="1"/>
</dbReference>
<gene>
    <name evidence="12" type="ORF">Moror_3166</name>
</gene>
<keyword evidence="4 9" id="KW-0349">Heme</keyword>
<dbReference type="PROSITE" id="PS00086">
    <property type="entry name" value="CYTOCHROME_P450"/>
    <property type="match status" value="1"/>
</dbReference>
<dbReference type="Proteomes" id="UP000017559">
    <property type="component" value="Unassembled WGS sequence"/>
</dbReference>
<proteinExistence type="inferred from homology"/>
<dbReference type="CDD" id="cd11065">
    <property type="entry name" value="CYP64-like"/>
    <property type="match status" value="1"/>
</dbReference>
<keyword evidence="8 10" id="KW-0503">Monooxygenase</keyword>
<feature type="transmembrane region" description="Helical" evidence="11">
    <location>
        <begin position="12"/>
        <end position="31"/>
    </location>
</feature>
<evidence type="ECO:0000256" key="1">
    <source>
        <dbReference type="ARBA" id="ARBA00001971"/>
    </source>
</evidence>
<dbReference type="EMBL" id="AWSO01000639">
    <property type="protein sequence ID" value="ESK88551.1"/>
    <property type="molecule type" value="Genomic_DNA"/>
</dbReference>
<evidence type="ECO:0000256" key="2">
    <source>
        <dbReference type="ARBA" id="ARBA00005179"/>
    </source>
</evidence>
<keyword evidence="11" id="KW-0472">Membrane</keyword>
<evidence type="ECO:0000256" key="11">
    <source>
        <dbReference type="SAM" id="Phobius"/>
    </source>
</evidence>
<evidence type="ECO:0000256" key="5">
    <source>
        <dbReference type="ARBA" id="ARBA00022723"/>
    </source>
</evidence>
<dbReference type="InterPro" id="IPR002401">
    <property type="entry name" value="Cyt_P450_E_grp-I"/>
</dbReference>
<dbReference type="GO" id="GO:0005506">
    <property type="term" value="F:iron ion binding"/>
    <property type="evidence" value="ECO:0007669"/>
    <property type="project" value="InterPro"/>
</dbReference>
<dbReference type="PANTHER" id="PTHR46300:SF7">
    <property type="entry name" value="P450, PUTATIVE (EUROFUNG)-RELATED"/>
    <property type="match status" value="1"/>
</dbReference>
<keyword evidence="11" id="KW-0812">Transmembrane</keyword>
<keyword evidence="5 9" id="KW-0479">Metal-binding</keyword>
<dbReference type="PRINTS" id="PR00463">
    <property type="entry name" value="EP450I"/>
</dbReference>
<dbReference type="InterPro" id="IPR017972">
    <property type="entry name" value="Cyt_P450_CS"/>
</dbReference>
<keyword evidence="11" id="KW-1133">Transmembrane helix</keyword>
<evidence type="ECO:0000256" key="4">
    <source>
        <dbReference type="ARBA" id="ARBA00022617"/>
    </source>
</evidence>
<dbReference type="Pfam" id="PF00067">
    <property type="entry name" value="p450"/>
    <property type="match status" value="1"/>
</dbReference>
<dbReference type="GO" id="GO:0020037">
    <property type="term" value="F:heme binding"/>
    <property type="evidence" value="ECO:0007669"/>
    <property type="project" value="InterPro"/>
</dbReference>
<accession>V2X6Y7</accession>
<keyword evidence="6 10" id="KW-0560">Oxidoreductase</keyword>
<dbReference type="InterPro" id="IPR036396">
    <property type="entry name" value="Cyt_P450_sf"/>
</dbReference>
<dbReference type="SUPFAM" id="SSF48264">
    <property type="entry name" value="Cytochrome P450"/>
    <property type="match status" value="1"/>
</dbReference>
<dbReference type="KEGG" id="mrr:Moror_3166"/>
<feature type="binding site" description="axial binding residue" evidence="9">
    <location>
        <position position="435"/>
    </location>
    <ligand>
        <name>heme</name>
        <dbReference type="ChEBI" id="CHEBI:30413"/>
    </ligand>
    <ligandPart>
        <name>Fe</name>
        <dbReference type="ChEBI" id="CHEBI:18248"/>
    </ligandPart>
</feature>
<evidence type="ECO:0000256" key="10">
    <source>
        <dbReference type="RuleBase" id="RU000461"/>
    </source>
</evidence>
<keyword evidence="13" id="KW-1185">Reference proteome</keyword>
<evidence type="ECO:0000313" key="13">
    <source>
        <dbReference type="Proteomes" id="UP000017559"/>
    </source>
</evidence>
<dbReference type="OrthoDB" id="2789670at2759"/>
<dbReference type="AlphaFoldDB" id="V2X6Y7"/>
<evidence type="ECO:0000256" key="3">
    <source>
        <dbReference type="ARBA" id="ARBA00010617"/>
    </source>
</evidence>
<comment type="caution">
    <text evidence="12">The sequence shown here is derived from an EMBL/GenBank/DDBJ whole genome shotgun (WGS) entry which is preliminary data.</text>
</comment>